<evidence type="ECO:0000313" key="4">
    <source>
        <dbReference type="Proteomes" id="UP000030762"/>
    </source>
</evidence>
<dbReference type="InterPro" id="IPR057596">
    <property type="entry name" value="RDRP_core"/>
</dbReference>
<dbReference type="EMBL" id="JH767177">
    <property type="protein sequence ID" value="EQC30277.1"/>
    <property type="molecule type" value="Genomic_DNA"/>
</dbReference>
<comment type="catalytic activity">
    <reaction evidence="1">
        <text>RNA(n) + a ribonucleoside 5'-triphosphate = RNA(n+1) + diphosphate</text>
        <dbReference type="Rhea" id="RHEA:21248"/>
        <dbReference type="Rhea" id="RHEA-COMP:14527"/>
        <dbReference type="Rhea" id="RHEA-COMP:17342"/>
        <dbReference type="ChEBI" id="CHEBI:33019"/>
        <dbReference type="ChEBI" id="CHEBI:61557"/>
        <dbReference type="ChEBI" id="CHEBI:140395"/>
        <dbReference type="EC" id="2.7.7.48"/>
    </reaction>
</comment>
<feature type="domain" description="RDRP core" evidence="2">
    <location>
        <begin position="1"/>
        <end position="58"/>
    </location>
</feature>
<dbReference type="GO" id="GO:0003723">
    <property type="term" value="F:RNA binding"/>
    <property type="evidence" value="ECO:0007669"/>
    <property type="project" value="UniProtKB-KW"/>
</dbReference>
<evidence type="ECO:0000259" key="2">
    <source>
        <dbReference type="Pfam" id="PF05183"/>
    </source>
</evidence>
<dbReference type="InParanoid" id="T0RK10"/>
<organism evidence="3 4">
    <name type="scientific">Saprolegnia diclina (strain VS20)</name>
    <dbReference type="NCBI Taxonomy" id="1156394"/>
    <lineage>
        <taxon>Eukaryota</taxon>
        <taxon>Sar</taxon>
        <taxon>Stramenopiles</taxon>
        <taxon>Oomycota</taxon>
        <taxon>Saprolegniomycetes</taxon>
        <taxon>Saprolegniales</taxon>
        <taxon>Saprolegniaceae</taxon>
        <taxon>Saprolegnia</taxon>
    </lineage>
</organism>
<keyword evidence="1" id="KW-0696">RNA-directed RNA polymerase</keyword>
<dbReference type="RefSeq" id="XP_008616409.1">
    <property type="nucleotide sequence ID" value="XM_008618187.1"/>
</dbReference>
<gene>
    <name evidence="3" type="ORF">SDRG_12127</name>
</gene>
<reference evidence="3 4" key="1">
    <citation type="submission" date="2012-04" db="EMBL/GenBank/DDBJ databases">
        <title>The Genome Sequence of Saprolegnia declina VS20.</title>
        <authorList>
            <consortium name="The Broad Institute Genome Sequencing Platform"/>
            <person name="Russ C."/>
            <person name="Nusbaum C."/>
            <person name="Tyler B."/>
            <person name="van West P."/>
            <person name="Dieguez-Uribeondo J."/>
            <person name="de Bruijn I."/>
            <person name="Tripathy S."/>
            <person name="Jiang R."/>
            <person name="Young S.K."/>
            <person name="Zeng Q."/>
            <person name="Gargeya S."/>
            <person name="Fitzgerald M."/>
            <person name="Haas B."/>
            <person name="Abouelleil A."/>
            <person name="Alvarado L."/>
            <person name="Arachchi H.M."/>
            <person name="Berlin A."/>
            <person name="Chapman S.B."/>
            <person name="Goldberg J."/>
            <person name="Griggs A."/>
            <person name="Gujja S."/>
            <person name="Hansen M."/>
            <person name="Howarth C."/>
            <person name="Imamovic A."/>
            <person name="Larimer J."/>
            <person name="McCowen C."/>
            <person name="Montmayeur A."/>
            <person name="Murphy C."/>
            <person name="Neiman D."/>
            <person name="Pearson M."/>
            <person name="Priest M."/>
            <person name="Roberts A."/>
            <person name="Saif S."/>
            <person name="Shea T."/>
            <person name="Sisk P."/>
            <person name="Sykes S."/>
            <person name="Wortman J."/>
            <person name="Nusbaum C."/>
            <person name="Birren B."/>
        </authorList>
    </citation>
    <scope>NUCLEOTIDE SEQUENCE [LARGE SCALE GENOMIC DNA]</scope>
    <source>
        <strain evidence="3 4">VS20</strain>
    </source>
</reference>
<dbReference type="GO" id="GO:0003968">
    <property type="term" value="F:RNA-directed RNA polymerase activity"/>
    <property type="evidence" value="ECO:0007669"/>
    <property type="project" value="UniProtKB-KW"/>
</dbReference>
<evidence type="ECO:0000313" key="3">
    <source>
        <dbReference type="EMBL" id="EQC30277.1"/>
    </source>
</evidence>
<dbReference type="AlphaFoldDB" id="T0RK10"/>
<dbReference type="VEuPathDB" id="FungiDB:SDRG_12127"/>
<protein>
    <recommendedName>
        <fullName evidence="1">RNA-dependent RNA polymerase</fullName>
        <ecNumber evidence="1">2.7.7.48</ecNumber>
    </recommendedName>
</protein>
<comment type="similarity">
    <text evidence="1">Belongs to the RdRP family.</text>
</comment>
<name>T0RK10_SAPDV</name>
<sequence>MLKFTLIDNKIEVCSVPKTRPAYLNRQLVTLLLTRVPRTTQYLRVADKTLREATAALDILQADRRHWIG</sequence>
<accession>T0RK10</accession>
<dbReference type="Pfam" id="PF05183">
    <property type="entry name" value="RdRP"/>
    <property type="match status" value="1"/>
</dbReference>
<keyword evidence="4" id="KW-1185">Reference proteome</keyword>
<dbReference type="EC" id="2.7.7.48" evidence="1"/>
<dbReference type="GeneID" id="19952854"/>
<dbReference type="Proteomes" id="UP000030762">
    <property type="component" value="Unassembled WGS sequence"/>
</dbReference>
<keyword evidence="1" id="KW-0548">Nucleotidyltransferase</keyword>
<proteinExistence type="inferred from homology"/>
<keyword evidence="1" id="KW-0808">Transferase</keyword>
<evidence type="ECO:0000256" key="1">
    <source>
        <dbReference type="RuleBase" id="RU363098"/>
    </source>
</evidence>
<keyword evidence="1" id="KW-0694">RNA-binding</keyword>